<dbReference type="RefSeq" id="XP_067476811.1">
    <property type="nucleotide sequence ID" value="XM_067625507.1"/>
</dbReference>
<feature type="region of interest" description="Disordered" evidence="1">
    <location>
        <begin position="490"/>
        <end position="513"/>
    </location>
</feature>
<dbReference type="Proteomes" id="UP000184499">
    <property type="component" value="Unassembled WGS sequence"/>
</dbReference>
<evidence type="ECO:0000313" key="3">
    <source>
        <dbReference type="Proteomes" id="UP000184499"/>
    </source>
</evidence>
<gene>
    <name evidence="2" type="ORF">ASPBRDRAFT_45893</name>
</gene>
<dbReference type="EMBL" id="KV878688">
    <property type="protein sequence ID" value="OJJ69562.1"/>
    <property type="molecule type" value="Genomic_DNA"/>
</dbReference>
<keyword evidence="3" id="KW-1185">Reference proteome</keyword>
<reference evidence="3" key="1">
    <citation type="journal article" date="2017" name="Genome Biol.">
        <title>Comparative genomics reveals high biological diversity and specific adaptations in the industrially and medically important fungal genus Aspergillus.</title>
        <authorList>
            <person name="de Vries R.P."/>
            <person name="Riley R."/>
            <person name="Wiebenga A."/>
            <person name="Aguilar-Osorio G."/>
            <person name="Amillis S."/>
            <person name="Uchima C.A."/>
            <person name="Anderluh G."/>
            <person name="Asadollahi M."/>
            <person name="Askin M."/>
            <person name="Barry K."/>
            <person name="Battaglia E."/>
            <person name="Bayram O."/>
            <person name="Benocci T."/>
            <person name="Braus-Stromeyer S.A."/>
            <person name="Caldana C."/>
            <person name="Canovas D."/>
            <person name="Cerqueira G.C."/>
            <person name="Chen F."/>
            <person name="Chen W."/>
            <person name="Choi C."/>
            <person name="Clum A."/>
            <person name="Dos Santos R.A."/>
            <person name="Damasio A.R."/>
            <person name="Diallinas G."/>
            <person name="Emri T."/>
            <person name="Fekete E."/>
            <person name="Flipphi M."/>
            <person name="Freyberg S."/>
            <person name="Gallo A."/>
            <person name="Gournas C."/>
            <person name="Habgood R."/>
            <person name="Hainaut M."/>
            <person name="Harispe M.L."/>
            <person name="Henrissat B."/>
            <person name="Hilden K.S."/>
            <person name="Hope R."/>
            <person name="Hossain A."/>
            <person name="Karabika E."/>
            <person name="Karaffa L."/>
            <person name="Karanyi Z."/>
            <person name="Krasevec N."/>
            <person name="Kuo A."/>
            <person name="Kusch H."/>
            <person name="LaButti K."/>
            <person name="Lagendijk E.L."/>
            <person name="Lapidus A."/>
            <person name="Levasseur A."/>
            <person name="Lindquist E."/>
            <person name="Lipzen A."/>
            <person name="Logrieco A.F."/>
            <person name="MacCabe A."/>
            <person name="Maekelae M.R."/>
            <person name="Malavazi I."/>
            <person name="Melin P."/>
            <person name="Meyer V."/>
            <person name="Mielnichuk N."/>
            <person name="Miskei M."/>
            <person name="Molnar A.P."/>
            <person name="Mule G."/>
            <person name="Ngan C.Y."/>
            <person name="Orejas M."/>
            <person name="Orosz E."/>
            <person name="Ouedraogo J.P."/>
            <person name="Overkamp K.M."/>
            <person name="Park H.-S."/>
            <person name="Perrone G."/>
            <person name="Piumi F."/>
            <person name="Punt P.J."/>
            <person name="Ram A.F."/>
            <person name="Ramon A."/>
            <person name="Rauscher S."/>
            <person name="Record E."/>
            <person name="Riano-Pachon D.M."/>
            <person name="Robert V."/>
            <person name="Roehrig J."/>
            <person name="Ruller R."/>
            <person name="Salamov A."/>
            <person name="Salih N.S."/>
            <person name="Samson R.A."/>
            <person name="Sandor E."/>
            <person name="Sanguinetti M."/>
            <person name="Schuetze T."/>
            <person name="Sepcic K."/>
            <person name="Shelest E."/>
            <person name="Sherlock G."/>
            <person name="Sophianopoulou V."/>
            <person name="Squina F.M."/>
            <person name="Sun H."/>
            <person name="Susca A."/>
            <person name="Todd R.B."/>
            <person name="Tsang A."/>
            <person name="Unkles S.E."/>
            <person name="van de Wiele N."/>
            <person name="van Rossen-Uffink D."/>
            <person name="Oliveira J.V."/>
            <person name="Vesth T.C."/>
            <person name="Visser J."/>
            <person name="Yu J.-H."/>
            <person name="Zhou M."/>
            <person name="Andersen M.R."/>
            <person name="Archer D.B."/>
            <person name="Baker S.E."/>
            <person name="Benoit I."/>
            <person name="Brakhage A.A."/>
            <person name="Braus G.H."/>
            <person name="Fischer R."/>
            <person name="Frisvad J.C."/>
            <person name="Goldman G.H."/>
            <person name="Houbraken J."/>
            <person name="Oakley B."/>
            <person name="Pocsi I."/>
            <person name="Scazzocchio C."/>
            <person name="Seiboth B."/>
            <person name="vanKuyk P.A."/>
            <person name="Wortman J."/>
            <person name="Dyer P.S."/>
            <person name="Grigoriev I.V."/>
        </authorList>
    </citation>
    <scope>NUCLEOTIDE SEQUENCE [LARGE SCALE GENOMIC DNA]</scope>
    <source>
        <strain evidence="3">CBS 101740 / IMI 381727 / IBT 21946</strain>
    </source>
</reference>
<dbReference type="PANTHER" id="PTHR38790">
    <property type="entry name" value="2EXR DOMAIN-CONTAINING PROTEIN-RELATED"/>
    <property type="match status" value="1"/>
</dbReference>
<name>A0A1L9UD26_ASPBC</name>
<sequence length="533" mass="61596">MCTPQNTTSIKSGHAQHHLLSLPAEVRLLIYEAVFEHHVCPIQRKPITVQCNISKCSLKIQRNPMRHHASIIPETCSHQECVTTQQSILRSDPYTGLASRIASQDYPCPQDLDRKPMNLSFLLTCRLIYNEARHLPYMRTVFFTQEVGSFSNFTFCLQRWQVQSIQYLNIRVPPEQGMDTHLAEWNETFSLISLGFSNLAAISLQIYLRFPIQTVRDTFWDGGLLELCRLKRLRGMRLSIFEFDPAWPATRDPVLFFTYAAGSLPDFMDETTDENKQLPSAFPPLQTPQHICFRRARDKLRDRVQQDTSISKEWTSPESYHSGRLFFRFAPNVFPLYVRSLIHSLPSRWPHRTHADVRREDRLHNNKTDYAYVYTNTASDPEHSRYPIFGFQFNPNLKLLHNEEYVAQGLAALRLSRERLLRALASDSSSSSSSSSSSLWHRQRDDDVGDARRSSRSSVPQERKEEPRLAKSETIVPALSPRRWITSTVIPQDSPSRRAVASSAENERPGDWRRQLTEEAFAPFIESFPIALW</sequence>
<dbReference type="OMA" id="WQVQSIQ"/>
<dbReference type="AlphaFoldDB" id="A0A1L9UD26"/>
<dbReference type="VEuPathDB" id="FungiDB:ASPBRDRAFT_45893"/>
<feature type="compositionally biased region" description="Basic and acidic residues" evidence="1">
    <location>
        <begin position="461"/>
        <end position="471"/>
    </location>
</feature>
<dbReference type="OrthoDB" id="5413827at2759"/>
<proteinExistence type="predicted"/>
<evidence type="ECO:0000256" key="1">
    <source>
        <dbReference type="SAM" id="MobiDB-lite"/>
    </source>
</evidence>
<feature type="compositionally biased region" description="Basic and acidic residues" evidence="1">
    <location>
        <begin position="442"/>
        <end position="453"/>
    </location>
</feature>
<feature type="compositionally biased region" description="Low complexity" evidence="1">
    <location>
        <begin position="426"/>
        <end position="439"/>
    </location>
</feature>
<evidence type="ECO:0000313" key="2">
    <source>
        <dbReference type="EMBL" id="OJJ69562.1"/>
    </source>
</evidence>
<dbReference type="STRING" id="767769.A0A1L9UD26"/>
<organism evidence="2 3">
    <name type="scientific">Aspergillus brasiliensis (strain CBS 101740 / IMI 381727 / IBT 21946)</name>
    <dbReference type="NCBI Taxonomy" id="767769"/>
    <lineage>
        <taxon>Eukaryota</taxon>
        <taxon>Fungi</taxon>
        <taxon>Dikarya</taxon>
        <taxon>Ascomycota</taxon>
        <taxon>Pezizomycotina</taxon>
        <taxon>Eurotiomycetes</taxon>
        <taxon>Eurotiomycetidae</taxon>
        <taxon>Eurotiales</taxon>
        <taxon>Aspergillaceae</taxon>
        <taxon>Aspergillus</taxon>
        <taxon>Aspergillus subgen. Circumdati</taxon>
    </lineage>
</organism>
<dbReference type="GeneID" id="93577995"/>
<feature type="region of interest" description="Disordered" evidence="1">
    <location>
        <begin position="426"/>
        <end position="472"/>
    </location>
</feature>
<protein>
    <submittedName>
        <fullName evidence="2">Uncharacterized protein</fullName>
    </submittedName>
</protein>
<accession>A0A1L9UD26</accession>